<name>F5XSI8_MICPN</name>
<dbReference type="KEGG" id="mph:MLP_18550"/>
<dbReference type="Proteomes" id="UP000007947">
    <property type="component" value="Chromosome"/>
</dbReference>
<keyword evidence="2" id="KW-1185">Reference proteome</keyword>
<protein>
    <submittedName>
        <fullName evidence="1">Uncharacterized protein</fullName>
    </submittedName>
</protein>
<dbReference type="HOGENOM" id="CLU_130440_0_0_11"/>
<gene>
    <name evidence="1" type="ordered locus">MLP_18550</name>
</gene>
<organism evidence="1 2">
    <name type="scientific">Microlunatus phosphovorus (strain ATCC 700054 / DSM 10555 / JCM 9379 / NBRC 101784 / NCIMB 13414 / VKM Ac-1990 / NM-1)</name>
    <dbReference type="NCBI Taxonomy" id="1032480"/>
    <lineage>
        <taxon>Bacteria</taxon>
        <taxon>Bacillati</taxon>
        <taxon>Actinomycetota</taxon>
        <taxon>Actinomycetes</taxon>
        <taxon>Propionibacteriales</taxon>
        <taxon>Propionibacteriaceae</taxon>
        <taxon>Microlunatus</taxon>
    </lineage>
</organism>
<accession>F5XSI8</accession>
<evidence type="ECO:0000313" key="2">
    <source>
        <dbReference type="Proteomes" id="UP000007947"/>
    </source>
</evidence>
<evidence type="ECO:0000313" key="1">
    <source>
        <dbReference type="EMBL" id="BAK34869.1"/>
    </source>
</evidence>
<dbReference type="OrthoDB" id="4557493at2"/>
<proteinExistence type="predicted"/>
<sequence length="152" mass="16265">MFEALIAVIGSLLGVVLGGVLAHRSVSRAQVSKALHESRISAFAQFAAAVMEYRRSLMERWYVENGIQATPTAADDVFKTRSAAWAALFRVQLLCGKAAIGQQARTAIDATSKIKDAVDRSEVGARANESRRLVEAFVGAARDDIAAGSDVK</sequence>
<dbReference type="AlphaFoldDB" id="F5XSI8"/>
<reference evidence="1 2" key="1">
    <citation type="submission" date="2011-05" db="EMBL/GenBank/DDBJ databases">
        <title>Whole genome sequence of Microlunatus phosphovorus NM-1.</title>
        <authorList>
            <person name="Hosoyama A."/>
            <person name="Sasaki K."/>
            <person name="Harada T."/>
            <person name="Igarashi R."/>
            <person name="Kawakoshi A."/>
            <person name="Sasagawa M."/>
            <person name="Fukada J."/>
            <person name="Nakamura S."/>
            <person name="Katano Y."/>
            <person name="Hanada S."/>
            <person name="Kamagata Y."/>
            <person name="Nakamura N."/>
            <person name="Yamazaki S."/>
            <person name="Fujita N."/>
        </authorList>
    </citation>
    <scope>NUCLEOTIDE SEQUENCE [LARGE SCALE GENOMIC DNA]</scope>
    <source>
        <strain evidence="2">ATCC 700054 / DSM 10555 / JCM 9379 / NBRC 101784 / NCIMB 13414 / VKM Ac-1990 / NM-1</strain>
    </source>
</reference>
<dbReference type="EMBL" id="AP012204">
    <property type="protein sequence ID" value="BAK34869.1"/>
    <property type="molecule type" value="Genomic_DNA"/>
</dbReference>
<dbReference type="STRING" id="1032480.MLP_18550"/>
<dbReference type="RefSeq" id="WP_013862749.1">
    <property type="nucleotide sequence ID" value="NC_015635.1"/>
</dbReference>